<name>W9R4N4_9ROSA</name>
<keyword evidence="2" id="KW-1185">Reference proteome</keyword>
<dbReference type="EMBL" id="KE344580">
    <property type="protein sequence ID" value="EXB68702.1"/>
    <property type="molecule type" value="Genomic_DNA"/>
</dbReference>
<sequence>MATAIFTNPKFSPTITTASSSFSTTKNHHYHRVHHFLHTRIYTPHSASQPRHSPEEEAQLRLRGFLSELRCETAS</sequence>
<protein>
    <submittedName>
        <fullName evidence="1">Uncharacterized protein</fullName>
    </submittedName>
</protein>
<evidence type="ECO:0000313" key="1">
    <source>
        <dbReference type="EMBL" id="EXB68702.1"/>
    </source>
</evidence>
<dbReference type="Proteomes" id="UP000030645">
    <property type="component" value="Unassembled WGS sequence"/>
</dbReference>
<reference evidence="2" key="1">
    <citation type="submission" date="2013-01" db="EMBL/GenBank/DDBJ databases">
        <title>Draft Genome Sequence of a Mulberry Tree, Morus notabilis C.K. Schneid.</title>
        <authorList>
            <person name="He N."/>
            <person name="Zhao S."/>
        </authorList>
    </citation>
    <scope>NUCLEOTIDE SEQUENCE</scope>
</reference>
<accession>W9R4N4</accession>
<gene>
    <name evidence="1" type="ORF">L484_024721</name>
</gene>
<dbReference type="AlphaFoldDB" id="W9R4N4"/>
<evidence type="ECO:0000313" key="2">
    <source>
        <dbReference type="Proteomes" id="UP000030645"/>
    </source>
</evidence>
<organism evidence="1 2">
    <name type="scientific">Morus notabilis</name>
    <dbReference type="NCBI Taxonomy" id="981085"/>
    <lineage>
        <taxon>Eukaryota</taxon>
        <taxon>Viridiplantae</taxon>
        <taxon>Streptophyta</taxon>
        <taxon>Embryophyta</taxon>
        <taxon>Tracheophyta</taxon>
        <taxon>Spermatophyta</taxon>
        <taxon>Magnoliopsida</taxon>
        <taxon>eudicotyledons</taxon>
        <taxon>Gunneridae</taxon>
        <taxon>Pentapetalae</taxon>
        <taxon>rosids</taxon>
        <taxon>fabids</taxon>
        <taxon>Rosales</taxon>
        <taxon>Moraceae</taxon>
        <taxon>Moreae</taxon>
        <taxon>Morus</taxon>
    </lineage>
</organism>
<proteinExistence type="predicted"/>